<gene>
    <name evidence="1" type="ORF">GON01_02415</name>
</gene>
<dbReference type="EMBL" id="WQMS01000001">
    <property type="protein sequence ID" value="MVO76795.1"/>
    <property type="molecule type" value="Genomic_DNA"/>
</dbReference>
<dbReference type="Pfam" id="PF26363">
    <property type="entry name" value="Phospholipase-like"/>
    <property type="match status" value="1"/>
</dbReference>
<evidence type="ECO:0000313" key="1">
    <source>
        <dbReference type="EMBL" id="MVO76795.1"/>
    </source>
</evidence>
<reference evidence="1 2" key="1">
    <citation type="submission" date="2019-12" db="EMBL/GenBank/DDBJ databases">
        <authorList>
            <person name="Huq M.A."/>
        </authorList>
    </citation>
    <scope>NUCLEOTIDE SEQUENCE [LARGE SCALE GENOMIC DNA]</scope>
    <source>
        <strain evidence="1 2">MAH-20</strain>
    </source>
</reference>
<name>A0A6I4IXH0_9SPHN</name>
<organism evidence="1 2">
    <name type="scientific">Sphingomonas horti</name>
    <dbReference type="NCBI Taxonomy" id="2682842"/>
    <lineage>
        <taxon>Bacteria</taxon>
        <taxon>Pseudomonadati</taxon>
        <taxon>Pseudomonadota</taxon>
        <taxon>Alphaproteobacteria</taxon>
        <taxon>Sphingomonadales</taxon>
        <taxon>Sphingomonadaceae</taxon>
        <taxon>Sphingomonas</taxon>
    </lineage>
</organism>
<sequence>MAITTLAFAEMANDTYVDGGISRLLGEWQLQDLITRDNFHARAYKHTRASLAVVAYRGTVPTSFKDVVVADLCGIGLSLNALALNLNTAIDFTGKIKAMYRDVWLTGHSLGGAYVQLLAAICELPGYTFNAPGVLNLLHQMSPNLAVRIAGGLGGGALSVLSRGTTDLITQVAAGVAGNNGEAILNYRGNFDPVSLVGVHVGAPLQTIELVDQKPHVHSMEPIIRTLKGR</sequence>
<protein>
    <recommendedName>
        <fullName evidence="3">Fungal lipase-like domain-containing protein</fullName>
    </recommendedName>
</protein>
<dbReference type="AlphaFoldDB" id="A0A6I4IXH0"/>
<proteinExistence type="predicted"/>
<dbReference type="Proteomes" id="UP000441389">
    <property type="component" value="Unassembled WGS sequence"/>
</dbReference>
<accession>A0A6I4IXH0</accession>
<dbReference type="RefSeq" id="WP_157025612.1">
    <property type="nucleotide sequence ID" value="NZ_WQMS01000001.1"/>
</dbReference>
<dbReference type="SUPFAM" id="SSF53474">
    <property type="entry name" value="alpha/beta-Hydrolases"/>
    <property type="match status" value="1"/>
</dbReference>
<keyword evidence="2" id="KW-1185">Reference proteome</keyword>
<dbReference type="InterPro" id="IPR029058">
    <property type="entry name" value="AB_hydrolase_fold"/>
</dbReference>
<dbReference type="Gene3D" id="3.40.50.1820">
    <property type="entry name" value="alpha/beta hydrolase"/>
    <property type="match status" value="1"/>
</dbReference>
<evidence type="ECO:0008006" key="3">
    <source>
        <dbReference type="Google" id="ProtNLM"/>
    </source>
</evidence>
<evidence type="ECO:0000313" key="2">
    <source>
        <dbReference type="Proteomes" id="UP000441389"/>
    </source>
</evidence>
<comment type="caution">
    <text evidence="1">The sequence shown here is derived from an EMBL/GenBank/DDBJ whole genome shotgun (WGS) entry which is preliminary data.</text>
</comment>